<dbReference type="EMBL" id="GBRH01203010">
    <property type="protein sequence ID" value="JAD94885.1"/>
    <property type="molecule type" value="Transcribed_RNA"/>
</dbReference>
<dbReference type="AlphaFoldDB" id="A0A0A9EAE3"/>
<organism evidence="1">
    <name type="scientific">Arundo donax</name>
    <name type="common">Giant reed</name>
    <name type="synonym">Donax arundinaceus</name>
    <dbReference type="NCBI Taxonomy" id="35708"/>
    <lineage>
        <taxon>Eukaryota</taxon>
        <taxon>Viridiplantae</taxon>
        <taxon>Streptophyta</taxon>
        <taxon>Embryophyta</taxon>
        <taxon>Tracheophyta</taxon>
        <taxon>Spermatophyta</taxon>
        <taxon>Magnoliopsida</taxon>
        <taxon>Liliopsida</taxon>
        <taxon>Poales</taxon>
        <taxon>Poaceae</taxon>
        <taxon>PACMAD clade</taxon>
        <taxon>Arundinoideae</taxon>
        <taxon>Arundineae</taxon>
        <taxon>Arundo</taxon>
    </lineage>
</organism>
<reference evidence="1" key="1">
    <citation type="submission" date="2014-09" db="EMBL/GenBank/DDBJ databases">
        <authorList>
            <person name="Magalhaes I.L.F."/>
            <person name="Oliveira U."/>
            <person name="Santos F.R."/>
            <person name="Vidigal T.H.D.A."/>
            <person name="Brescovit A.D."/>
            <person name="Santos A.J."/>
        </authorList>
    </citation>
    <scope>NUCLEOTIDE SEQUENCE</scope>
    <source>
        <tissue evidence="1">Shoot tissue taken approximately 20 cm above the soil surface</tissue>
    </source>
</reference>
<protein>
    <submittedName>
        <fullName evidence="1">Uncharacterized protein</fullName>
    </submittedName>
</protein>
<proteinExistence type="predicted"/>
<evidence type="ECO:0000313" key="1">
    <source>
        <dbReference type="EMBL" id="JAD94885.1"/>
    </source>
</evidence>
<sequence length="27" mass="2905">MACQPISRATARCGGRVRATCYVLCCD</sequence>
<accession>A0A0A9EAE3</accession>
<reference evidence="1" key="2">
    <citation type="journal article" date="2015" name="Data Brief">
        <title>Shoot transcriptome of the giant reed, Arundo donax.</title>
        <authorList>
            <person name="Barrero R.A."/>
            <person name="Guerrero F.D."/>
            <person name="Moolhuijzen P."/>
            <person name="Goolsby J.A."/>
            <person name="Tidwell J."/>
            <person name="Bellgard S.E."/>
            <person name="Bellgard M.I."/>
        </authorList>
    </citation>
    <scope>NUCLEOTIDE SEQUENCE</scope>
    <source>
        <tissue evidence="1">Shoot tissue taken approximately 20 cm above the soil surface</tissue>
    </source>
</reference>
<name>A0A0A9EAE3_ARUDO</name>